<dbReference type="GO" id="GO:0043605">
    <property type="term" value="P:amide catabolic process"/>
    <property type="evidence" value="ECO:0007669"/>
    <property type="project" value="UniProtKB-ARBA"/>
</dbReference>
<comment type="pathway">
    <text evidence="1">Lipid metabolism; fatty acid metabolism.</text>
</comment>
<dbReference type="Pfam" id="PF07687">
    <property type="entry name" value="M20_dimer"/>
    <property type="match status" value="1"/>
</dbReference>
<evidence type="ECO:0000259" key="32">
    <source>
        <dbReference type="Pfam" id="PF07687"/>
    </source>
</evidence>
<evidence type="ECO:0000256" key="8">
    <source>
        <dbReference type="ARBA" id="ARBA00034698"/>
    </source>
</evidence>
<keyword evidence="5" id="KW-0479">Metal-binding</keyword>
<comment type="catalytic activity">
    <reaction evidence="24">
        <text>N-(9Z-octadecenoyl)-L-leucine + H2O = L-leucine + (9Z)-octadecenoate</text>
        <dbReference type="Rhea" id="RHEA:51360"/>
        <dbReference type="ChEBI" id="CHEBI:15377"/>
        <dbReference type="ChEBI" id="CHEBI:30823"/>
        <dbReference type="ChEBI" id="CHEBI:57427"/>
        <dbReference type="ChEBI" id="CHEBI:134035"/>
    </reaction>
    <physiologicalReaction direction="left-to-right" evidence="24">
        <dbReference type="Rhea" id="RHEA:51361"/>
    </physiologicalReaction>
    <physiologicalReaction direction="right-to-left" evidence="24">
        <dbReference type="Rhea" id="RHEA:51362"/>
    </physiologicalReaction>
</comment>
<evidence type="ECO:0000256" key="28">
    <source>
        <dbReference type="ARBA" id="ARBA00049457"/>
    </source>
</evidence>
<evidence type="ECO:0000256" key="24">
    <source>
        <dbReference type="ARBA" id="ARBA00048827"/>
    </source>
</evidence>
<evidence type="ECO:0000256" key="5">
    <source>
        <dbReference type="ARBA" id="ARBA00022723"/>
    </source>
</evidence>
<dbReference type="AlphaFoldDB" id="A0A7J7SSD3"/>
<dbReference type="Gene3D" id="1.10.150.900">
    <property type="match status" value="1"/>
</dbReference>
<comment type="catalytic activity">
    <reaction evidence="15">
        <text>(5Z,8Z,11Z,14Z)-eicosatetraenoate + L-phenylalanine = N-(5Z,8Z,11Z,14Z-eicosatetraenoyl)-L-phenylalanine + H2O</text>
        <dbReference type="Rhea" id="RHEA:51312"/>
        <dbReference type="ChEBI" id="CHEBI:15377"/>
        <dbReference type="ChEBI" id="CHEBI:32395"/>
        <dbReference type="ChEBI" id="CHEBI:58095"/>
        <dbReference type="ChEBI" id="CHEBI:134022"/>
    </reaction>
    <physiologicalReaction direction="left-to-right" evidence="15">
        <dbReference type="Rhea" id="RHEA:51313"/>
    </physiologicalReaction>
    <physiologicalReaction direction="right-to-left" evidence="15">
        <dbReference type="Rhea" id="RHEA:51314"/>
    </physiologicalReaction>
</comment>
<evidence type="ECO:0000256" key="12">
    <source>
        <dbReference type="ARBA" id="ARBA00047567"/>
    </source>
</evidence>
<comment type="catalytic activity">
    <reaction evidence="13">
        <text>N-octadecanoyl-L-phenylalanine + H2O = octadecanoate + L-phenylalanine</text>
        <dbReference type="Rhea" id="RHEA:64128"/>
        <dbReference type="ChEBI" id="CHEBI:15377"/>
        <dbReference type="ChEBI" id="CHEBI:25629"/>
        <dbReference type="ChEBI" id="CHEBI:58095"/>
        <dbReference type="ChEBI" id="CHEBI:149700"/>
    </reaction>
    <physiologicalReaction direction="left-to-right" evidence="13">
        <dbReference type="Rhea" id="RHEA:64129"/>
    </physiologicalReaction>
</comment>
<evidence type="ECO:0000256" key="11">
    <source>
        <dbReference type="ARBA" id="ARBA00047450"/>
    </source>
</evidence>
<dbReference type="GO" id="GO:0006520">
    <property type="term" value="P:amino acid metabolic process"/>
    <property type="evidence" value="ECO:0007669"/>
    <property type="project" value="TreeGrafter"/>
</dbReference>
<dbReference type="InterPro" id="IPR011650">
    <property type="entry name" value="Peptidase_M20_dimer"/>
</dbReference>
<sequence>MARPYVCVLTLAAMLLLGIATVTRSKGLRDTEHQRASPIPSQFSQEERVTMKESLKGAIQIPTVSFNPGEFNTTALAEFGEYIHKVFPTVFRTSFIQHEVVGEYSHLFTVQGSDPSLQPYMLLAHIDVVPAPDQGWEVPPFSGLERDGFIYGRGTLDNKNSVMALELLLIRNYIPRRTFFIALGHDEEVSGAHGAQKISALLQARGVQLAFIVDEGSFILDGFIPSLKTPFAMVSVSEKGSLDLMFGSGPLKMTLQQLANEFSFPANVIFNNLWLFWPLVSRLMEREDITNALVRTTTAVTMFKAGIKVNVIPPVAQATVNFRIHPAQTVQEVLKLAKDIVVDDRVQFHVLESFEPLPVSPFDDQALGYQLIRQTIQSIFPEINIVVPGTCIAQTDSRLYTNLTTGIYRFNPVYLQPQDFRSIHGINERISVQAYESQVKFIFEFIQNADTEQRPVSHLHEL</sequence>
<dbReference type="GO" id="GO:0043604">
    <property type="term" value="P:amide biosynthetic process"/>
    <property type="evidence" value="ECO:0007669"/>
    <property type="project" value="TreeGrafter"/>
</dbReference>
<comment type="catalytic activity">
    <reaction evidence="14">
        <text>N-(9Z-octadecenoyl)-L-tyrosine + H2O = L-tyrosine + (9Z)-octadecenoate</text>
        <dbReference type="Rhea" id="RHEA:64184"/>
        <dbReference type="ChEBI" id="CHEBI:15377"/>
        <dbReference type="ChEBI" id="CHEBI:30823"/>
        <dbReference type="ChEBI" id="CHEBI:58315"/>
        <dbReference type="ChEBI" id="CHEBI:149734"/>
    </reaction>
    <physiologicalReaction direction="left-to-right" evidence="14">
        <dbReference type="Rhea" id="RHEA:64185"/>
    </physiologicalReaction>
</comment>
<evidence type="ECO:0000256" key="16">
    <source>
        <dbReference type="ARBA" id="ARBA00047879"/>
    </source>
</evidence>
<evidence type="ECO:0000313" key="33">
    <source>
        <dbReference type="EMBL" id="KAF6291359.1"/>
    </source>
</evidence>
<name>A0A7J7SSD3_MYOMY</name>
<dbReference type="GO" id="GO:1990845">
    <property type="term" value="P:adaptive thermogenesis"/>
    <property type="evidence" value="ECO:0007669"/>
    <property type="project" value="UniProtKB-ARBA"/>
</dbReference>
<keyword evidence="31" id="KW-0732">Signal</keyword>
<dbReference type="GO" id="GO:0008233">
    <property type="term" value="F:peptidase activity"/>
    <property type="evidence" value="ECO:0007669"/>
    <property type="project" value="UniProtKB-KW"/>
</dbReference>
<dbReference type="FunFam" id="3.40.630.10:FF:000027">
    <property type="entry name" value="N-fatty-acyl-amino acid synthase/hydrolase PM20D1"/>
    <property type="match status" value="1"/>
</dbReference>
<dbReference type="PANTHER" id="PTHR45962">
    <property type="entry name" value="N-FATTY-ACYL-AMINO ACID SYNTHASE/HYDROLASE PM20D1"/>
    <property type="match status" value="1"/>
</dbReference>
<comment type="catalytic activity">
    <reaction evidence="27">
        <text>N-(5Z,8Z,11Z,14Z-eicosatetraenoyl)-L-serine + H2O = (5Z,8Z,11Z,14Z)-eicosatetraenoate + L-serine</text>
        <dbReference type="Rhea" id="RHEA:64116"/>
        <dbReference type="ChEBI" id="CHEBI:15377"/>
        <dbReference type="ChEBI" id="CHEBI:32395"/>
        <dbReference type="ChEBI" id="CHEBI:33384"/>
        <dbReference type="ChEBI" id="CHEBI:149697"/>
    </reaction>
    <physiologicalReaction direction="left-to-right" evidence="27">
        <dbReference type="Rhea" id="RHEA:64117"/>
    </physiologicalReaction>
    <physiologicalReaction direction="right-to-left" evidence="27">
        <dbReference type="Rhea" id="RHEA:64118"/>
    </physiologicalReaction>
</comment>
<evidence type="ECO:0000256" key="26">
    <source>
        <dbReference type="ARBA" id="ARBA00048879"/>
    </source>
</evidence>
<dbReference type="InterPro" id="IPR036264">
    <property type="entry name" value="Bact_exopeptidase_dim_dom"/>
</dbReference>
<dbReference type="Pfam" id="PF01546">
    <property type="entry name" value="Peptidase_M20"/>
    <property type="match status" value="1"/>
</dbReference>
<comment type="catalytic activity">
    <reaction evidence="25">
        <text>an N-acyl-aromatic L-alpha-amino acid + H2O = an aromatic L-alpha-amino acid + a carboxylate</text>
        <dbReference type="Rhea" id="RHEA:54184"/>
        <dbReference type="ChEBI" id="CHEBI:15377"/>
        <dbReference type="ChEBI" id="CHEBI:29067"/>
        <dbReference type="ChEBI" id="CHEBI:84824"/>
        <dbReference type="ChEBI" id="CHEBI:138093"/>
        <dbReference type="EC" id="3.5.1.114"/>
    </reaction>
    <physiologicalReaction direction="left-to-right" evidence="25">
        <dbReference type="Rhea" id="RHEA:54185"/>
    </physiologicalReaction>
    <physiologicalReaction direction="right-to-left" evidence="25">
        <dbReference type="Rhea" id="RHEA:54186"/>
    </physiologicalReaction>
</comment>
<evidence type="ECO:0000256" key="2">
    <source>
        <dbReference type="ARBA" id="ARBA00006247"/>
    </source>
</evidence>
<dbReference type="GO" id="GO:0006629">
    <property type="term" value="P:lipid metabolic process"/>
    <property type="evidence" value="ECO:0007669"/>
    <property type="project" value="UniProtKB-ARBA"/>
</dbReference>
<evidence type="ECO:0000256" key="27">
    <source>
        <dbReference type="ARBA" id="ARBA00049100"/>
    </source>
</evidence>
<accession>A0A7J7SSD3</accession>
<evidence type="ECO:0000256" key="13">
    <source>
        <dbReference type="ARBA" id="ARBA00047723"/>
    </source>
</evidence>
<evidence type="ECO:0000256" key="22">
    <source>
        <dbReference type="ARBA" id="ARBA00048729"/>
    </source>
</evidence>
<dbReference type="FunFam" id="1.10.150.900:FF:000003">
    <property type="entry name" value="N-fatty-acyl-amino acid synthase/hydrolase PM20D1"/>
    <property type="match status" value="1"/>
</dbReference>
<evidence type="ECO:0000256" key="3">
    <source>
        <dbReference type="ARBA" id="ARBA00011913"/>
    </source>
</evidence>
<dbReference type="Gene3D" id="3.30.70.360">
    <property type="match status" value="1"/>
</dbReference>
<evidence type="ECO:0000313" key="34">
    <source>
        <dbReference type="Proteomes" id="UP000527355"/>
    </source>
</evidence>
<evidence type="ECO:0000256" key="30">
    <source>
        <dbReference type="ARBA" id="ARBA00079007"/>
    </source>
</evidence>
<comment type="catalytic activity">
    <reaction evidence="17">
        <text>N-(9Z-octadecenoyl)-L-methionine + H2O = (9Z)-octadecenoate + L-methionine</text>
        <dbReference type="Rhea" id="RHEA:64144"/>
        <dbReference type="ChEBI" id="CHEBI:15377"/>
        <dbReference type="ChEBI" id="CHEBI:30823"/>
        <dbReference type="ChEBI" id="CHEBI:57844"/>
        <dbReference type="ChEBI" id="CHEBI:149732"/>
    </reaction>
    <physiologicalReaction direction="left-to-right" evidence="17">
        <dbReference type="Rhea" id="RHEA:64145"/>
    </physiologicalReaction>
</comment>
<dbReference type="Proteomes" id="UP000527355">
    <property type="component" value="Unassembled WGS sequence"/>
</dbReference>
<keyword evidence="7" id="KW-0862">Zinc</keyword>
<feature type="signal peptide" evidence="31">
    <location>
        <begin position="1"/>
        <end position="25"/>
    </location>
</feature>
<evidence type="ECO:0000256" key="9">
    <source>
        <dbReference type="ARBA" id="ARBA00034807"/>
    </source>
</evidence>
<dbReference type="VEuPathDB" id="HostDB:GeneID_118673567"/>
<dbReference type="SUPFAM" id="SSF55031">
    <property type="entry name" value="Bacterial exopeptidase dimerisation domain"/>
    <property type="match status" value="1"/>
</dbReference>
<keyword evidence="34" id="KW-1185">Reference proteome</keyword>
<dbReference type="GO" id="GO:0004046">
    <property type="term" value="F:aminoacylase activity"/>
    <property type="evidence" value="ECO:0007669"/>
    <property type="project" value="UniProtKB-EC"/>
</dbReference>
<dbReference type="PANTHER" id="PTHR45962:SF1">
    <property type="entry name" value="N-FATTY-ACYL-AMINO ACID SYNTHASE_HYDROLASE PM20D1"/>
    <property type="match status" value="1"/>
</dbReference>
<comment type="similarity">
    <text evidence="2">Belongs to the peptidase M20A family.</text>
</comment>
<evidence type="ECO:0000256" key="20">
    <source>
        <dbReference type="ARBA" id="ARBA00048579"/>
    </source>
</evidence>
<dbReference type="InterPro" id="IPR047177">
    <property type="entry name" value="Pept_M20A"/>
</dbReference>
<evidence type="ECO:0000256" key="23">
    <source>
        <dbReference type="ARBA" id="ARBA00048822"/>
    </source>
</evidence>
<dbReference type="GO" id="GO:0006508">
    <property type="term" value="P:proteolysis"/>
    <property type="evidence" value="ECO:0007669"/>
    <property type="project" value="UniProtKB-KW"/>
</dbReference>
<comment type="catalytic activity">
    <reaction evidence="19">
        <text>N-(5Z,8Z,11Z,14Z)-eicosatetraenoyl-glycine + H2O = (5Z,8Z,11Z,14Z)-eicosatetraenoate + glycine</text>
        <dbReference type="Rhea" id="RHEA:64108"/>
        <dbReference type="ChEBI" id="CHEBI:15377"/>
        <dbReference type="ChEBI" id="CHEBI:32395"/>
        <dbReference type="ChEBI" id="CHEBI:57305"/>
        <dbReference type="ChEBI" id="CHEBI:59002"/>
    </reaction>
    <physiologicalReaction direction="left-to-right" evidence="19">
        <dbReference type="Rhea" id="RHEA:64109"/>
    </physiologicalReaction>
    <physiologicalReaction direction="right-to-left" evidence="19">
        <dbReference type="Rhea" id="RHEA:64110"/>
    </physiologicalReaction>
</comment>
<keyword evidence="4" id="KW-0645">Protease</keyword>
<comment type="catalytic activity">
    <reaction evidence="21">
        <text>N-(9Z-octadecenoyl)-L-serine + H2O = L-serine + (9Z)-octadecenoate</text>
        <dbReference type="Rhea" id="RHEA:51352"/>
        <dbReference type="ChEBI" id="CHEBI:15377"/>
        <dbReference type="ChEBI" id="CHEBI:30823"/>
        <dbReference type="ChEBI" id="CHEBI:33384"/>
        <dbReference type="ChEBI" id="CHEBI:134031"/>
    </reaction>
    <physiologicalReaction direction="left-to-right" evidence="21">
        <dbReference type="Rhea" id="RHEA:51353"/>
    </physiologicalReaction>
</comment>
<evidence type="ECO:0000256" key="4">
    <source>
        <dbReference type="ARBA" id="ARBA00022670"/>
    </source>
</evidence>
<evidence type="ECO:0000256" key="14">
    <source>
        <dbReference type="ARBA" id="ARBA00047866"/>
    </source>
</evidence>
<evidence type="ECO:0000256" key="1">
    <source>
        <dbReference type="ARBA" id="ARBA00004872"/>
    </source>
</evidence>
<evidence type="ECO:0000256" key="18">
    <source>
        <dbReference type="ARBA" id="ARBA00048380"/>
    </source>
</evidence>
<comment type="catalytic activity">
    <reaction evidence="22">
        <text>N-(9Z-octadecenoyl)-L-glutamine + H2O = L-glutamine + (9Z)-octadecenoate</text>
        <dbReference type="Rhea" id="RHEA:51356"/>
        <dbReference type="ChEBI" id="CHEBI:15377"/>
        <dbReference type="ChEBI" id="CHEBI:30823"/>
        <dbReference type="ChEBI" id="CHEBI:58359"/>
        <dbReference type="ChEBI" id="CHEBI:134033"/>
    </reaction>
    <physiologicalReaction direction="left-to-right" evidence="22">
        <dbReference type="Rhea" id="RHEA:51357"/>
    </physiologicalReaction>
</comment>
<comment type="catalytic activity">
    <reaction evidence="28">
        <text>N-(9Z-octadecenoyl)-L-lysine + H2O = L-lysine + (9Z)-octadecenoate</text>
        <dbReference type="Rhea" id="RHEA:64192"/>
        <dbReference type="ChEBI" id="CHEBI:15377"/>
        <dbReference type="ChEBI" id="CHEBI:30823"/>
        <dbReference type="ChEBI" id="CHEBI:32551"/>
        <dbReference type="ChEBI" id="CHEBI:149731"/>
    </reaction>
    <physiologicalReaction direction="left-to-right" evidence="28">
        <dbReference type="Rhea" id="RHEA:64193"/>
    </physiologicalReaction>
</comment>
<protein>
    <recommendedName>
        <fullName evidence="29">N-fatty-acyl-amino acid synthase/hydrolase PM20D1</fullName>
        <ecNumber evidence="9">3.5.1.114</ecNumber>
        <ecNumber evidence="3">3.5.1.14</ecNumber>
    </recommendedName>
    <alternativeName>
        <fullName evidence="30">Peptidase M20 domain-containing protein 1</fullName>
    </alternativeName>
</protein>
<comment type="function">
    <text evidence="10">Secreted enzyme that regulates the endogenous N-fatty acyl amino acid (NAAs) tissue and circulating levels by functioning as a bidirectional NAA synthase/hydrolase. It condenses free fatty acids and free amino acids to generate NAAs and bidirectionally catalyzes the reverse hydrolysis reaction. Some of these NAAs stimulate oxidative metabolism via mitochondrial uncoupling, increasing energy expenditure in a UPC1-independent manner. Thereby, this secreted protein may indirectly regulate whole body energy expenditure. PM20D1 circulates in tight association with both low- and high-density (LDL and HDL,respectively) lipoprotein particles.</text>
</comment>
<evidence type="ECO:0000256" key="6">
    <source>
        <dbReference type="ARBA" id="ARBA00022801"/>
    </source>
</evidence>
<dbReference type="EMBL" id="JABWUV010000018">
    <property type="protein sequence ID" value="KAF6291359.1"/>
    <property type="molecule type" value="Genomic_DNA"/>
</dbReference>
<dbReference type="Gene3D" id="3.40.630.10">
    <property type="entry name" value="Zn peptidases"/>
    <property type="match status" value="1"/>
</dbReference>
<dbReference type="GO" id="GO:0005576">
    <property type="term" value="C:extracellular region"/>
    <property type="evidence" value="ECO:0007669"/>
    <property type="project" value="UniProtKB-ARBA"/>
</dbReference>
<dbReference type="EC" id="3.5.1.14" evidence="3"/>
<keyword evidence="6" id="KW-0378">Hydrolase</keyword>
<evidence type="ECO:0000256" key="17">
    <source>
        <dbReference type="ARBA" id="ARBA00048145"/>
    </source>
</evidence>
<comment type="catalytic activity">
    <reaction evidence="20">
        <text>an N-acyl-L-amino acid + H2O = an L-alpha-amino acid + a carboxylate</text>
        <dbReference type="Rhea" id="RHEA:15565"/>
        <dbReference type="ChEBI" id="CHEBI:15377"/>
        <dbReference type="ChEBI" id="CHEBI:29067"/>
        <dbReference type="ChEBI" id="CHEBI:59869"/>
        <dbReference type="ChEBI" id="CHEBI:59874"/>
        <dbReference type="EC" id="3.5.1.14"/>
    </reaction>
    <physiologicalReaction direction="left-to-right" evidence="20">
        <dbReference type="Rhea" id="RHEA:15566"/>
    </physiologicalReaction>
    <physiologicalReaction direction="right-to-left" evidence="20">
        <dbReference type="Rhea" id="RHEA:15567"/>
    </physiologicalReaction>
</comment>
<comment type="catalytic activity">
    <reaction evidence="16">
        <text>N-hexadecanoyl-L-phenylalanine + H2O = hexadecanoate + L-phenylalanine</text>
        <dbReference type="Rhea" id="RHEA:64124"/>
        <dbReference type="ChEBI" id="CHEBI:7896"/>
        <dbReference type="ChEBI" id="CHEBI:15377"/>
        <dbReference type="ChEBI" id="CHEBI:58095"/>
        <dbReference type="ChEBI" id="CHEBI:149699"/>
    </reaction>
    <physiologicalReaction direction="left-to-right" evidence="16">
        <dbReference type="Rhea" id="RHEA:64125"/>
    </physiologicalReaction>
</comment>
<comment type="catalytic activity">
    <reaction evidence="11">
        <text>(9Z)-octadecenoate + glycine = N-(9Z-octadecenoyl)glycine + H2O</text>
        <dbReference type="Rhea" id="RHEA:51316"/>
        <dbReference type="ChEBI" id="CHEBI:15377"/>
        <dbReference type="ChEBI" id="CHEBI:30823"/>
        <dbReference type="ChEBI" id="CHEBI:57305"/>
        <dbReference type="ChEBI" id="CHEBI:133992"/>
    </reaction>
    <physiologicalReaction direction="right-to-left" evidence="11">
        <dbReference type="Rhea" id="RHEA:51318"/>
    </physiologicalReaction>
</comment>
<dbReference type="InterPro" id="IPR002933">
    <property type="entry name" value="Peptidase_M20"/>
</dbReference>
<comment type="catalytic activity">
    <reaction evidence="26">
        <text>L-phenylalanine + (9Z)-octadecenoate = N-(9Z-octadecenoyl)-L-phenylalanine + H2O</text>
        <dbReference type="Rhea" id="RHEA:51300"/>
        <dbReference type="ChEBI" id="CHEBI:15377"/>
        <dbReference type="ChEBI" id="CHEBI:30823"/>
        <dbReference type="ChEBI" id="CHEBI:58095"/>
        <dbReference type="ChEBI" id="CHEBI:134020"/>
    </reaction>
    <physiologicalReaction direction="left-to-right" evidence="26">
        <dbReference type="Rhea" id="RHEA:51301"/>
    </physiologicalReaction>
    <physiologicalReaction direction="right-to-left" evidence="26">
        <dbReference type="Rhea" id="RHEA:51302"/>
    </physiologicalReaction>
</comment>
<comment type="catalytic activity">
    <reaction evidence="12">
        <text>N-(4Z,7Z,10Z,13Z,16Z,19Z-docosahexaenoyl)-L-phenylalanine + H2O = (4Z,7Z,10Z,13Z,16Z,19Z)-docosahexaenoate + L-phenylalanine</text>
        <dbReference type="Rhea" id="RHEA:64132"/>
        <dbReference type="ChEBI" id="CHEBI:15377"/>
        <dbReference type="ChEBI" id="CHEBI:58095"/>
        <dbReference type="ChEBI" id="CHEBI:77016"/>
        <dbReference type="ChEBI" id="CHEBI:149701"/>
    </reaction>
    <physiologicalReaction direction="left-to-right" evidence="12">
        <dbReference type="Rhea" id="RHEA:64133"/>
    </physiologicalReaction>
</comment>
<evidence type="ECO:0000256" key="10">
    <source>
        <dbReference type="ARBA" id="ARBA00046147"/>
    </source>
</evidence>
<evidence type="ECO:0000256" key="29">
    <source>
        <dbReference type="ARBA" id="ARBA00069960"/>
    </source>
</evidence>
<comment type="caution">
    <text evidence="33">The sequence shown here is derived from an EMBL/GenBank/DDBJ whole genome shotgun (WGS) entry which is preliminary data.</text>
</comment>
<evidence type="ECO:0000256" key="19">
    <source>
        <dbReference type="ARBA" id="ARBA00048402"/>
    </source>
</evidence>
<comment type="catalytic activity">
    <reaction evidence="18">
        <text>N-(9Z-octadecenoyl)-L-asparagine + H2O = L-asparagine + (9Z)-octadecenoate</text>
        <dbReference type="Rhea" id="RHEA:64136"/>
        <dbReference type="ChEBI" id="CHEBI:15377"/>
        <dbReference type="ChEBI" id="CHEBI:30823"/>
        <dbReference type="ChEBI" id="CHEBI:58048"/>
        <dbReference type="ChEBI" id="CHEBI:149730"/>
    </reaction>
    <physiologicalReaction direction="left-to-right" evidence="18">
        <dbReference type="Rhea" id="RHEA:64137"/>
    </physiologicalReaction>
</comment>
<dbReference type="SUPFAM" id="SSF53187">
    <property type="entry name" value="Zn-dependent exopeptidases"/>
    <property type="match status" value="1"/>
</dbReference>
<feature type="chain" id="PRO_5029804363" description="N-fatty-acyl-amino acid synthase/hydrolase PM20D1" evidence="31">
    <location>
        <begin position="26"/>
        <end position="462"/>
    </location>
</feature>
<evidence type="ECO:0000256" key="31">
    <source>
        <dbReference type="SAM" id="SignalP"/>
    </source>
</evidence>
<evidence type="ECO:0000256" key="25">
    <source>
        <dbReference type="ARBA" id="ARBA00048840"/>
    </source>
</evidence>
<evidence type="ECO:0000256" key="21">
    <source>
        <dbReference type="ARBA" id="ARBA00048597"/>
    </source>
</evidence>
<proteinExistence type="inferred from homology"/>
<dbReference type="GO" id="GO:0046872">
    <property type="term" value="F:metal ion binding"/>
    <property type="evidence" value="ECO:0007669"/>
    <property type="project" value="UniProtKB-KW"/>
</dbReference>
<comment type="pathway">
    <text evidence="8">Amino-acid metabolism.</text>
</comment>
<feature type="domain" description="Peptidase M20 dimerisation" evidence="32">
    <location>
        <begin position="279"/>
        <end position="341"/>
    </location>
</feature>
<evidence type="ECO:0000256" key="15">
    <source>
        <dbReference type="ARBA" id="ARBA00047874"/>
    </source>
</evidence>
<gene>
    <name evidence="33" type="ORF">mMyoMyo1_015414</name>
</gene>
<organism evidence="33 34">
    <name type="scientific">Myotis myotis</name>
    <name type="common">Greater mouse-eared bat</name>
    <name type="synonym">Vespertilio myotis</name>
    <dbReference type="NCBI Taxonomy" id="51298"/>
    <lineage>
        <taxon>Eukaryota</taxon>
        <taxon>Metazoa</taxon>
        <taxon>Chordata</taxon>
        <taxon>Craniata</taxon>
        <taxon>Vertebrata</taxon>
        <taxon>Euteleostomi</taxon>
        <taxon>Mammalia</taxon>
        <taxon>Eutheria</taxon>
        <taxon>Laurasiatheria</taxon>
        <taxon>Chiroptera</taxon>
        <taxon>Yangochiroptera</taxon>
        <taxon>Vespertilionidae</taxon>
        <taxon>Myotis</taxon>
    </lineage>
</organism>
<dbReference type="EC" id="3.5.1.114" evidence="9"/>
<comment type="catalytic activity">
    <reaction evidence="23">
        <text>N-(9Z-octadecenoyl)-L-tryptophan + H2O = L-tryptophan + (9Z)-octadecenoate</text>
        <dbReference type="Rhea" id="RHEA:64176"/>
        <dbReference type="ChEBI" id="CHEBI:15377"/>
        <dbReference type="ChEBI" id="CHEBI:30823"/>
        <dbReference type="ChEBI" id="CHEBI:57912"/>
        <dbReference type="ChEBI" id="CHEBI:149733"/>
    </reaction>
    <physiologicalReaction direction="left-to-right" evidence="23">
        <dbReference type="Rhea" id="RHEA:64177"/>
    </physiologicalReaction>
</comment>
<reference evidence="33 34" key="1">
    <citation type="journal article" date="2020" name="Nature">
        <title>Six reference-quality genomes reveal evolution of bat adaptations.</title>
        <authorList>
            <person name="Jebb D."/>
            <person name="Huang Z."/>
            <person name="Pippel M."/>
            <person name="Hughes G.M."/>
            <person name="Lavrichenko K."/>
            <person name="Devanna P."/>
            <person name="Winkler S."/>
            <person name="Jermiin L.S."/>
            <person name="Skirmuntt E.C."/>
            <person name="Katzourakis A."/>
            <person name="Burkitt-Gray L."/>
            <person name="Ray D.A."/>
            <person name="Sullivan K.A.M."/>
            <person name="Roscito J.G."/>
            <person name="Kirilenko B.M."/>
            <person name="Davalos L.M."/>
            <person name="Corthals A.P."/>
            <person name="Power M.L."/>
            <person name="Jones G."/>
            <person name="Ransome R.D."/>
            <person name="Dechmann D.K.N."/>
            <person name="Locatelli A.G."/>
            <person name="Puechmaille S.J."/>
            <person name="Fedrigo O."/>
            <person name="Jarvis E.D."/>
            <person name="Hiller M."/>
            <person name="Vernes S.C."/>
            <person name="Myers E.W."/>
            <person name="Teeling E.C."/>
        </authorList>
    </citation>
    <scope>NUCLEOTIDE SEQUENCE [LARGE SCALE GENOMIC DNA]</scope>
    <source>
        <strain evidence="33">MMyoMyo1</strain>
        <tissue evidence="33">Flight muscle</tissue>
    </source>
</reference>
<evidence type="ECO:0000256" key="7">
    <source>
        <dbReference type="ARBA" id="ARBA00022833"/>
    </source>
</evidence>